<proteinExistence type="inferred from homology"/>
<keyword evidence="16" id="KW-1185">Reference proteome</keyword>
<protein>
    <recommendedName>
        <fullName evidence="14">Derlin</fullName>
    </recommendedName>
</protein>
<evidence type="ECO:0000256" key="12">
    <source>
        <dbReference type="ARBA" id="ARBA00023136"/>
    </source>
</evidence>
<dbReference type="FunFam" id="1.20.1540.10:FF:000016">
    <property type="entry name" value="Derlin"/>
    <property type="match status" value="1"/>
</dbReference>
<keyword evidence="11" id="KW-0406">Ion transport</keyword>
<organism evidence="15 16">
    <name type="scientific">Tropilaelaps mercedesae</name>
    <dbReference type="NCBI Taxonomy" id="418985"/>
    <lineage>
        <taxon>Eukaryota</taxon>
        <taxon>Metazoa</taxon>
        <taxon>Ecdysozoa</taxon>
        <taxon>Arthropoda</taxon>
        <taxon>Chelicerata</taxon>
        <taxon>Arachnida</taxon>
        <taxon>Acari</taxon>
        <taxon>Parasitiformes</taxon>
        <taxon>Mesostigmata</taxon>
        <taxon>Gamasina</taxon>
        <taxon>Dermanyssoidea</taxon>
        <taxon>Laelapidae</taxon>
        <taxon>Tropilaelaps</taxon>
    </lineage>
</organism>
<name>A0A1V9XT72_9ACAR</name>
<evidence type="ECO:0000256" key="4">
    <source>
        <dbReference type="ARBA" id="ARBA00008917"/>
    </source>
</evidence>
<dbReference type="OrthoDB" id="1716531at2759"/>
<dbReference type="Pfam" id="PF04511">
    <property type="entry name" value="DER1"/>
    <property type="match status" value="1"/>
</dbReference>
<dbReference type="FunCoup" id="A0A1V9XT72">
    <property type="interactions" value="962"/>
</dbReference>
<dbReference type="Proteomes" id="UP000192247">
    <property type="component" value="Unassembled WGS sequence"/>
</dbReference>
<dbReference type="InterPro" id="IPR004878">
    <property type="entry name" value="Otopetrin"/>
</dbReference>
<dbReference type="SUPFAM" id="SSF144091">
    <property type="entry name" value="Rhomboid-like"/>
    <property type="match status" value="1"/>
</dbReference>
<evidence type="ECO:0000256" key="1">
    <source>
        <dbReference type="ARBA" id="ARBA00004477"/>
    </source>
</evidence>
<reference evidence="15 16" key="1">
    <citation type="journal article" date="2017" name="Gigascience">
        <title>Draft genome of the honey bee ectoparasitic mite, Tropilaelaps mercedesae, is shaped by the parasitic life history.</title>
        <authorList>
            <person name="Dong X."/>
            <person name="Armstrong S.D."/>
            <person name="Xia D."/>
            <person name="Makepeace B.L."/>
            <person name="Darby A.C."/>
            <person name="Kadowaki T."/>
        </authorList>
    </citation>
    <scope>NUCLEOTIDE SEQUENCE [LARGE SCALE GENOMIC DNA]</scope>
    <source>
        <strain evidence="15">Wuxi-XJTLU</strain>
    </source>
</reference>
<feature type="transmembrane region" description="Helical" evidence="14">
    <location>
        <begin position="246"/>
        <end position="266"/>
    </location>
</feature>
<evidence type="ECO:0000256" key="11">
    <source>
        <dbReference type="ARBA" id="ARBA00023065"/>
    </source>
</evidence>
<comment type="caution">
    <text evidence="15">The sequence shown here is derived from an EMBL/GenBank/DDBJ whole genome shotgun (WGS) entry which is preliminary data.</text>
</comment>
<feature type="transmembrane region" description="Helical" evidence="14">
    <location>
        <begin position="126"/>
        <end position="147"/>
    </location>
</feature>
<comment type="similarity">
    <text evidence="3">Belongs to the otopetrin family.</text>
</comment>
<dbReference type="STRING" id="418985.A0A1V9XT72"/>
<keyword evidence="10 14" id="KW-1133">Transmembrane helix</keyword>
<keyword evidence="9 14" id="KW-0256">Endoplasmic reticulum</keyword>
<sequence>MTSTISVFQLQENEYGDVDLSYRSHLVVSADCHSAKTGIFAGLIVLLLSIVTVILFFVFTGTVSNDVSSEYTTYSIFNGVKRPYDGIGGPTMKNTTGTNWDIARNIFNFQVILEEFYQMPVVTRTYASACFLTTLAVQLDLASPFQLYFNPNLILRGQVWRLLTTFMYFGSFGFSFFFNMLFTVRYCRMLEEGSFRGRTADFVWMFLLGGACTAFVGLFVHMLFLGQAFTTMLVYVWARRNPHFRLNFFGLVNFQAPYLPWVLFGFSVLLNNVWTVDLIGIGVGHVYYFLEDVFPRQPNGFKVIQTPQFLKQLLDADEDEEIQVDDATREQQPGGPQWGGI</sequence>
<evidence type="ECO:0000256" key="3">
    <source>
        <dbReference type="ARBA" id="ARBA00006513"/>
    </source>
</evidence>
<keyword evidence="7 14" id="KW-0812">Transmembrane</keyword>
<evidence type="ECO:0000256" key="2">
    <source>
        <dbReference type="ARBA" id="ARBA00004651"/>
    </source>
</evidence>
<dbReference type="GO" id="GO:0036503">
    <property type="term" value="P:ERAD pathway"/>
    <property type="evidence" value="ECO:0007669"/>
    <property type="project" value="UniProtKB-ARBA"/>
</dbReference>
<comment type="subcellular location">
    <subcellularLocation>
        <location evidence="2">Cell membrane</location>
        <topology evidence="2">Multi-pass membrane protein</topology>
    </subcellularLocation>
    <subcellularLocation>
        <location evidence="1 14">Endoplasmic reticulum membrane</location>
        <topology evidence="1 14">Multi-pass membrane protein</topology>
    </subcellularLocation>
</comment>
<comment type="function">
    <text evidence="14">May be involved in the degradation of misfolded endoplasmic reticulum (ER) luminal proteins.</text>
</comment>
<feature type="transmembrane region" description="Helical" evidence="14">
    <location>
        <begin position="159"/>
        <end position="182"/>
    </location>
</feature>
<evidence type="ECO:0000256" key="10">
    <source>
        <dbReference type="ARBA" id="ARBA00022989"/>
    </source>
</evidence>
<keyword evidence="8" id="KW-0375">Hydrogen ion transport</keyword>
<comment type="similarity">
    <text evidence="4 14">Belongs to the derlin family.</text>
</comment>
<dbReference type="EMBL" id="MNPL01004495">
    <property type="protein sequence ID" value="OQR76704.1"/>
    <property type="molecule type" value="Genomic_DNA"/>
</dbReference>
<evidence type="ECO:0000256" key="8">
    <source>
        <dbReference type="ARBA" id="ARBA00022781"/>
    </source>
</evidence>
<dbReference type="InParanoid" id="A0A1V9XT72"/>
<dbReference type="GO" id="GO:0005886">
    <property type="term" value="C:plasma membrane"/>
    <property type="evidence" value="ECO:0007669"/>
    <property type="project" value="UniProtKB-SubCell"/>
</dbReference>
<keyword evidence="6" id="KW-1003">Cell membrane</keyword>
<dbReference type="GO" id="GO:0015252">
    <property type="term" value="F:proton channel activity"/>
    <property type="evidence" value="ECO:0007669"/>
    <property type="project" value="InterPro"/>
</dbReference>
<feature type="transmembrane region" description="Helical" evidence="14">
    <location>
        <begin position="202"/>
        <end position="225"/>
    </location>
</feature>
<keyword evidence="12 14" id="KW-0472">Membrane</keyword>
<dbReference type="PANTHER" id="PTHR11009">
    <property type="entry name" value="DER1-LIKE PROTEIN, DERLIN"/>
    <property type="match status" value="1"/>
</dbReference>
<dbReference type="GO" id="GO:0005789">
    <property type="term" value="C:endoplasmic reticulum membrane"/>
    <property type="evidence" value="ECO:0007669"/>
    <property type="project" value="UniProtKB-SubCell"/>
</dbReference>
<accession>A0A1V9XT72</accession>
<dbReference type="Pfam" id="PF03189">
    <property type="entry name" value="Otopetrin"/>
    <property type="match status" value="1"/>
</dbReference>
<evidence type="ECO:0000313" key="15">
    <source>
        <dbReference type="EMBL" id="OQR76704.1"/>
    </source>
</evidence>
<evidence type="ECO:0000256" key="9">
    <source>
        <dbReference type="ARBA" id="ARBA00022824"/>
    </source>
</evidence>
<evidence type="ECO:0000313" key="16">
    <source>
        <dbReference type="Proteomes" id="UP000192247"/>
    </source>
</evidence>
<evidence type="ECO:0000256" key="14">
    <source>
        <dbReference type="RuleBase" id="RU363059"/>
    </source>
</evidence>
<feature type="transmembrane region" description="Helical" evidence="14">
    <location>
        <begin position="39"/>
        <end position="59"/>
    </location>
</feature>
<evidence type="ECO:0000256" key="6">
    <source>
        <dbReference type="ARBA" id="ARBA00022475"/>
    </source>
</evidence>
<evidence type="ECO:0000256" key="7">
    <source>
        <dbReference type="ARBA" id="ARBA00022692"/>
    </source>
</evidence>
<keyword evidence="5" id="KW-0813">Transport</keyword>
<keyword evidence="13" id="KW-0407">Ion channel</keyword>
<gene>
    <name evidence="15" type="ORF">BIW11_07610</name>
</gene>
<evidence type="ECO:0000256" key="5">
    <source>
        <dbReference type="ARBA" id="ARBA00022448"/>
    </source>
</evidence>
<dbReference type="InterPro" id="IPR035952">
    <property type="entry name" value="Rhomboid-like_sf"/>
</dbReference>
<evidence type="ECO:0000256" key="13">
    <source>
        <dbReference type="ARBA" id="ARBA00023303"/>
    </source>
</evidence>
<dbReference type="AlphaFoldDB" id="A0A1V9XT72"/>
<dbReference type="InterPro" id="IPR007599">
    <property type="entry name" value="DER1"/>
</dbReference>